<dbReference type="AlphaFoldDB" id="A0A1I7X0V0"/>
<proteinExistence type="predicted"/>
<sequence>MDALVVCDSTVLSLKYILFKREIKKAKAWKSSRKRKQTLLHRAPDFKVKTQVKKVKRKNLKNNKINMKPTLTIKRTGKHLKKISKKSSKIIPIVKKVRNDKLTPRKVKVYKENPFLHSSVRPDYVSAATYPRWLIRALIRKDTKELQNLMSSNK</sequence>
<accession>A0A1I7X0V0</accession>
<dbReference type="WBParaSite" id="Hba_11052">
    <property type="protein sequence ID" value="Hba_11052"/>
    <property type="gene ID" value="Hba_11052"/>
</dbReference>
<name>A0A1I7X0V0_HETBA</name>
<keyword evidence="1" id="KW-1185">Reference proteome</keyword>
<protein>
    <submittedName>
        <fullName evidence="2">60S ribosomal protein L4</fullName>
    </submittedName>
</protein>
<dbReference type="Proteomes" id="UP000095283">
    <property type="component" value="Unplaced"/>
</dbReference>
<evidence type="ECO:0000313" key="2">
    <source>
        <dbReference type="WBParaSite" id="Hba_11052"/>
    </source>
</evidence>
<reference evidence="2" key="1">
    <citation type="submission" date="2016-11" db="UniProtKB">
        <authorList>
            <consortium name="WormBaseParasite"/>
        </authorList>
    </citation>
    <scope>IDENTIFICATION</scope>
</reference>
<evidence type="ECO:0000313" key="1">
    <source>
        <dbReference type="Proteomes" id="UP000095283"/>
    </source>
</evidence>
<organism evidence="1 2">
    <name type="scientific">Heterorhabditis bacteriophora</name>
    <name type="common">Entomopathogenic nematode worm</name>
    <dbReference type="NCBI Taxonomy" id="37862"/>
    <lineage>
        <taxon>Eukaryota</taxon>
        <taxon>Metazoa</taxon>
        <taxon>Ecdysozoa</taxon>
        <taxon>Nematoda</taxon>
        <taxon>Chromadorea</taxon>
        <taxon>Rhabditida</taxon>
        <taxon>Rhabditina</taxon>
        <taxon>Rhabditomorpha</taxon>
        <taxon>Strongyloidea</taxon>
        <taxon>Heterorhabditidae</taxon>
        <taxon>Heterorhabditis</taxon>
    </lineage>
</organism>